<dbReference type="SMART" id="SM00448">
    <property type="entry name" value="REC"/>
    <property type="match status" value="1"/>
</dbReference>
<dbReference type="EMBL" id="JACHOC010000001">
    <property type="protein sequence ID" value="MBB4620384.1"/>
    <property type="molecule type" value="Genomic_DNA"/>
</dbReference>
<keyword evidence="3" id="KW-0238">DNA-binding</keyword>
<evidence type="ECO:0000313" key="3">
    <source>
        <dbReference type="EMBL" id="MBB4620384.1"/>
    </source>
</evidence>
<keyword evidence="1" id="KW-0597">Phosphoprotein</keyword>
<dbReference type="GO" id="GO:0003677">
    <property type="term" value="F:DNA binding"/>
    <property type="evidence" value="ECO:0007669"/>
    <property type="project" value="UniProtKB-KW"/>
</dbReference>
<dbReference type="Proteomes" id="UP000533637">
    <property type="component" value="Unassembled WGS sequence"/>
</dbReference>
<dbReference type="InterPro" id="IPR001789">
    <property type="entry name" value="Sig_transdc_resp-reg_receiver"/>
</dbReference>
<evidence type="ECO:0000256" key="1">
    <source>
        <dbReference type="PROSITE-ProRule" id="PRU00169"/>
    </source>
</evidence>
<dbReference type="PANTHER" id="PTHR32071">
    <property type="entry name" value="TRANSCRIPTIONAL REGULATORY PROTEIN"/>
    <property type="match status" value="1"/>
</dbReference>
<protein>
    <submittedName>
        <fullName evidence="3">DNA-binding NtrC family response regulator</fullName>
    </submittedName>
</protein>
<dbReference type="CDD" id="cd00156">
    <property type="entry name" value="REC"/>
    <property type="match status" value="1"/>
</dbReference>
<organism evidence="3 4">
    <name type="scientific">Parabacteroides faecis</name>
    <dbReference type="NCBI Taxonomy" id="1217282"/>
    <lineage>
        <taxon>Bacteria</taxon>
        <taxon>Pseudomonadati</taxon>
        <taxon>Bacteroidota</taxon>
        <taxon>Bacteroidia</taxon>
        <taxon>Bacteroidales</taxon>
        <taxon>Tannerellaceae</taxon>
        <taxon>Parabacteroides</taxon>
    </lineage>
</organism>
<comment type="caution">
    <text evidence="3">The sequence shown here is derived from an EMBL/GenBank/DDBJ whole genome shotgun (WGS) entry which is preliminary data.</text>
</comment>
<dbReference type="Pfam" id="PF00072">
    <property type="entry name" value="Response_reg"/>
    <property type="match status" value="1"/>
</dbReference>
<dbReference type="PROSITE" id="PS50110">
    <property type="entry name" value="RESPONSE_REGULATORY"/>
    <property type="match status" value="1"/>
</dbReference>
<dbReference type="PRINTS" id="PR01590">
    <property type="entry name" value="HTHFIS"/>
</dbReference>
<evidence type="ECO:0000313" key="4">
    <source>
        <dbReference type="Proteomes" id="UP000533637"/>
    </source>
</evidence>
<sequence>MRNGKIIVVDDNEAVLKTLRTILSREFKTVVCASVPTLLPALLREDDVDVVLLDMNFGTGKQSGGEGLFWLDRIRERPNPPEVVLITAFGDIELAVASLKRGAADFIVKPWDNDKLLSTVITAWNARSGRKQNSFRKESEFLSEETDSVVTLLVNSLLRKYATAYGKPFPGITPDALRKLSDIILSGDLTLLQQTIERAVLLSNSPSLDSSDFYLEDPSAPASHPVTLEEMEKQFISEVLADKKGNLTLCAQQLNISRQTLYNKMKKYDLSY</sequence>
<dbReference type="InterPro" id="IPR002197">
    <property type="entry name" value="HTH_Fis"/>
</dbReference>
<name>A0ABR6KHW0_9BACT</name>
<dbReference type="InterPro" id="IPR009057">
    <property type="entry name" value="Homeodomain-like_sf"/>
</dbReference>
<dbReference type="InterPro" id="IPR011006">
    <property type="entry name" value="CheY-like_superfamily"/>
</dbReference>
<dbReference type="SUPFAM" id="SSF46689">
    <property type="entry name" value="Homeodomain-like"/>
    <property type="match status" value="1"/>
</dbReference>
<proteinExistence type="predicted"/>
<accession>A0ABR6KHW0</accession>
<dbReference type="RefSeq" id="WP_183668446.1">
    <property type="nucleotide sequence ID" value="NZ_BMPB01000006.1"/>
</dbReference>
<evidence type="ECO:0000259" key="2">
    <source>
        <dbReference type="PROSITE" id="PS50110"/>
    </source>
</evidence>
<reference evidence="3 4" key="1">
    <citation type="submission" date="2020-08" db="EMBL/GenBank/DDBJ databases">
        <title>Genomic Encyclopedia of Type Strains, Phase IV (KMG-IV): sequencing the most valuable type-strain genomes for metagenomic binning, comparative biology and taxonomic classification.</title>
        <authorList>
            <person name="Goeker M."/>
        </authorList>
    </citation>
    <scope>NUCLEOTIDE SEQUENCE [LARGE SCALE GENOMIC DNA]</scope>
    <source>
        <strain evidence="3 4">DSM 102983</strain>
    </source>
</reference>
<dbReference type="Gene3D" id="1.10.10.60">
    <property type="entry name" value="Homeodomain-like"/>
    <property type="match status" value="1"/>
</dbReference>
<dbReference type="SUPFAM" id="SSF52172">
    <property type="entry name" value="CheY-like"/>
    <property type="match status" value="1"/>
</dbReference>
<keyword evidence="4" id="KW-1185">Reference proteome</keyword>
<dbReference type="Pfam" id="PF02954">
    <property type="entry name" value="HTH_8"/>
    <property type="match status" value="1"/>
</dbReference>
<feature type="modified residue" description="4-aspartylphosphate" evidence="1">
    <location>
        <position position="54"/>
    </location>
</feature>
<feature type="domain" description="Response regulatory" evidence="2">
    <location>
        <begin position="5"/>
        <end position="124"/>
    </location>
</feature>
<dbReference type="PANTHER" id="PTHR32071:SF57">
    <property type="entry name" value="C4-DICARBOXYLATE TRANSPORT TRANSCRIPTIONAL REGULATORY PROTEIN DCTD"/>
    <property type="match status" value="1"/>
</dbReference>
<dbReference type="Gene3D" id="3.40.50.2300">
    <property type="match status" value="1"/>
</dbReference>
<gene>
    <name evidence="3" type="ORF">GGQ57_000258</name>
</gene>
<dbReference type="Gene3D" id="1.10.8.60">
    <property type="match status" value="1"/>
</dbReference>